<comment type="caution">
    <text evidence="2">The sequence shown here is derived from an EMBL/GenBank/DDBJ whole genome shotgun (WGS) entry which is preliminary data.</text>
</comment>
<dbReference type="GO" id="GO:0009100">
    <property type="term" value="P:glycoprotein metabolic process"/>
    <property type="evidence" value="ECO:0007669"/>
    <property type="project" value="UniProtKB-ARBA"/>
</dbReference>
<name>A0A923RL16_9FIRM</name>
<dbReference type="RefSeq" id="WP_186873342.1">
    <property type="nucleotide sequence ID" value="NZ_JACOOR010000002.1"/>
</dbReference>
<dbReference type="InterPro" id="IPR052942">
    <property type="entry name" value="LPS_cholinephosphotransferase"/>
</dbReference>
<dbReference type="EMBL" id="JACOOR010000002">
    <property type="protein sequence ID" value="MBC5658718.1"/>
    <property type="molecule type" value="Genomic_DNA"/>
</dbReference>
<feature type="domain" description="LicD/FKTN/FKRP nucleotidyltransferase" evidence="1">
    <location>
        <begin position="21"/>
        <end position="247"/>
    </location>
</feature>
<evidence type="ECO:0000313" key="3">
    <source>
        <dbReference type="Proteomes" id="UP000649345"/>
    </source>
</evidence>
<dbReference type="PANTHER" id="PTHR43404">
    <property type="entry name" value="LIPOPOLYSACCHARIDE CHOLINEPHOSPHOTRANSFERASE LICD"/>
    <property type="match status" value="1"/>
</dbReference>
<dbReference type="InterPro" id="IPR007074">
    <property type="entry name" value="LicD/FKTN/FKRP_NTP_transf"/>
</dbReference>
<gene>
    <name evidence="2" type="ORF">H8S44_02880</name>
</gene>
<evidence type="ECO:0000313" key="2">
    <source>
        <dbReference type="EMBL" id="MBC5658718.1"/>
    </source>
</evidence>
<proteinExistence type="predicted"/>
<dbReference type="Pfam" id="PF04991">
    <property type="entry name" value="LicD"/>
    <property type="match status" value="1"/>
</dbReference>
<dbReference type="PANTHER" id="PTHR43404:SF2">
    <property type="entry name" value="LIPOPOLYSACCHARIDE CHOLINEPHOSPHOTRANSFERASE LICD"/>
    <property type="match status" value="1"/>
</dbReference>
<protein>
    <submittedName>
        <fullName evidence="2">LicD family protein</fullName>
    </submittedName>
</protein>
<sequence>MDREKLINVQLEILDEIKRVCEKNGIQFFLDYGTLLGAVRHKGMIPWDDDIDLGMLRKDYDRFCAVAPKELGKNFYLQTWENDIGYACPFVKVRRLHTHFIERATENTGQEDGIFIDVFPYDTYPATKLKRICQKYGIKVIDKLLYAKCGYILWEDRDTTKKRLYKVLGKISNIISKKTLCKCRAKLELIGNKDNTGYYIVQSGDGQYERYKVPKKCLEKGCIELEFENKMYPCPSDYDTWLTCFYGDYKKLPPESERVSMHNVKNIVIEGKSI</sequence>
<dbReference type="Proteomes" id="UP000649345">
    <property type="component" value="Unassembled WGS sequence"/>
</dbReference>
<accession>A0A923RL16</accession>
<organism evidence="2 3">
    <name type="scientific">Anaerosacchariphilus hominis</name>
    <dbReference type="NCBI Taxonomy" id="2763017"/>
    <lineage>
        <taxon>Bacteria</taxon>
        <taxon>Bacillati</taxon>
        <taxon>Bacillota</taxon>
        <taxon>Clostridia</taxon>
        <taxon>Lachnospirales</taxon>
        <taxon>Lachnospiraceae</taxon>
        <taxon>Anaerosacchariphilus</taxon>
    </lineage>
</organism>
<keyword evidence="3" id="KW-1185">Reference proteome</keyword>
<evidence type="ECO:0000259" key="1">
    <source>
        <dbReference type="Pfam" id="PF04991"/>
    </source>
</evidence>
<dbReference type="AlphaFoldDB" id="A0A923RL16"/>
<reference evidence="2" key="1">
    <citation type="submission" date="2020-08" db="EMBL/GenBank/DDBJ databases">
        <title>Genome public.</title>
        <authorList>
            <person name="Liu C."/>
            <person name="Sun Q."/>
        </authorList>
    </citation>
    <scope>NUCLEOTIDE SEQUENCE</scope>
    <source>
        <strain evidence="2">NSJ-68</strain>
    </source>
</reference>